<dbReference type="InterPro" id="IPR000843">
    <property type="entry name" value="HTH_LacI"/>
</dbReference>
<dbReference type="SUPFAM" id="SSF47413">
    <property type="entry name" value="lambda repressor-like DNA-binding domains"/>
    <property type="match status" value="1"/>
</dbReference>
<dbReference type="SMART" id="SM00354">
    <property type="entry name" value="HTH_LACI"/>
    <property type="match status" value="1"/>
</dbReference>
<dbReference type="SUPFAM" id="SSF53822">
    <property type="entry name" value="Periplasmic binding protein-like I"/>
    <property type="match status" value="1"/>
</dbReference>
<evidence type="ECO:0000313" key="5">
    <source>
        <dbReference type="EMBL" id="CAH0416157.1"/>
    </source>
</evidence>
<dbReference type="Gene3D" id="1.10.260.40">
    <property type="entry name" value="lambda repressor-like DNA-binding domains"/>
    <property type="match status" value="1"/>
</dbReference>
<keyword evidence="3" id="KW-0804">Transcription</keyword>
<comment type="caution">
    <text evidence="5">The sequence shown here is derived from an EMBL/GenBank/DDBJ whole genome shotgun (WGS) entry which is preliminary data.</text>
</comment>
<dbReference type="InterPro" id="IPR046335">
    <property type="entry name" value="LacI/GalR-like_sensor"/>
</dbReference>
<dbReference type="PANTHER" id="PTHR30146:SF154">
    <property type="entry name" value="TRANSCRIPTION REGULATOR, MEMBER OF GALR FAMILY"/>
    <property type="match status" value="1"/>
</dbReference>
<proteinExistence type="predicted"/>
<dbReference type="Gene3D" id="3.40.50.2300">
    <property type="match status" value="2"/>
</dbReference>
<evidence type="ECO:0000256" key="3">
    <source>
        <dbReference type="ARBA" id="ARBA00023163"/>
    </source>
</evidence>
<evidence type="ECO:0000256" key="2">
    <source>
        <dbReference type="ARBA" id="ARBA00023125"/>
    </source>
</evidence>
<keyword evidence="2" id="KW-0238">DNA-binding</keyword>
<dbReference type="PANTHER" id="PTHR30146">
    <property type="entry name" value="LACI-RELATED TRANSCRIPTIONAL REPRESSOR"/>
    <property type="match status" value="1"/>
</dbReference>
<protein>
    <submittedName>
        <fullName evidence="5">HTH-type transcriptional regulator KdgR</fullName>
    </submittedName>
</protein>
<dbReference type="Pfam" id="PF13377">
    <property type="entry name" value="Peripla_BP_3"/>
    <property type="match status" value="1"/>
</dbReference>
<name>A0ABM8Z4D2_9LACO</name>
<dbReference type="Proteomes" id="UP000789707">
    <property type="component" value="Unassembled WGS sequence"/>
</dbReference>
<organism evidence="5 6">
    <name type="scientific">Periweissella fabaria</name>
    <dbReference type="NCBI Taxonomy" id="546157"/>
    <lineage>
        <taxon>Bacteria</taxon>
        <taxon>Bacillati</taxon>
        <taxon>Bacillota</taxon>
        <taxon>Bacilli</taxon>
        <taxon>Lactobacillales</taxon>
        <taxon>Lactobacillaceae</taxon>
        <taxon>Periweissella</taxon>
    </lineage>
</organism>
<reference evidence="5 6" key="1">
    <citation type="submission" date="2021-11" db="EMBL/GenBank/DDBJ databases">
        <authorList>
            <person name="Depoorter E."/>
        </authorList>
    </citation>
    <scope>NUCLEOTIDE SEQUENCE [LARGE SCALE GENOMIC DNA]</scope>
    <source>
        <strain evidence="5 6">LMG 24289</strain>
    </source>
</reference>
<gene>
    <name evidence="5" type="primary">kdgR</name>
    <name evidence="5" type="ORF">WFA24289_00456</name>
</gene>
<evidence type="ECO:0000259" key="4">
    <source>
        <dbReference type="PROSITE" id="PS50932"/>
    </source>
</evidence>
<dbReference type="RefSeq" id="WP_230096216.1">
    <property type="nucleotide sequence ID" value="NZ_CAKKNS010000001.1"/>
</dbReference>
<keyword evidence="1" id="KW-0805">Transcription regulation</keyword>
<evidence type="ECO:0000313" key="6">
    <source>
        <dbReference type="Proteomes" id="UP000789707"/>
    </source>
</evidence>
<accession>A0ABM8Z4D2</accession>
<dbReference type="PROSITE" id="PS50932">
    <property type="entry name" value="HTH_LACI_2"/>
    <property type="match status" value="1"/>
</dbReference>
<dbReference type="InterPro" id="IPR010982">
    <property type="entry name" value="Lambda_DNA-bd_dom_sf"/>
</dbReference>
<dbReference type="PROSITE" id="PS00356">
    <property type="entry name" value="HTH_LACI_1"/>
    <property type="match status" value="1"/>
</dbReference>
<dbReference type="InterPro" id="IPR028082">
    <property type="entry name" value="Peripla_BP_I"/>
</dbReference>
<keyword evidence="6" id="KW-1185">Reference proteome</keyword>
<dbReference type="Pfam" id="PF00356">
    <property type="entry name" value="LacI"/>
    <property type="match status" value="1"/>
</dbReference>
<dbReference type="EMBL" id="CAKKNS010000001">
    <property type="protein sequence ID" value="CAH0416157.1"/>
    <property type="molecule type" value="Genomic_DNA"/>
</dbReference>
<dbReference type="CDD" id="cd01392">
    <property type="entry name" value="HTH_LacI"/>
    <property type="match status" value="1"/>
</dbReference>
<evidence type="ECO:0000256" key="1">
    <source>
        <dbReference type="ARBA" id="ARBA00023015"/>
    </source>
</evidence>
<feature type="domain" description="HTH lacI-type" evidence="4">
    <location>
        <begin position="14"/>
        <end position="69"/>
    </location>
</feature>
<sequence length="343" mass="38210">MTDNDNNKIPTQPVTIQDIAQIADVSIATVSRYLHGHLNRMSAETADRIARIIKENNYVPNKVAQNLKQKTSSTIGIMVANIDDSFSIELYKGAEECLFKLGYELVLINSKGDAKRENQLINDMRNRQLAGLLVQPVQNKLADFKVLSDLGLPTMLLDRHLDEHHWPVIESNNEAISRDLGQMIIDKGYEEVIIVTETVAATTSHQQRAKGICEIVEAAGLITHIIEVDENHFDGEAVHTQIGQLTNHRQIKTALIALNEPLLIQLVGLKIRKNVKYPQQMGIVGYADTPMINILDPDLTLVRQQPIEIGRRAAQMLVAEIRNEEVAEDSVIINAEIIAGNSL</sequence>